<evidence type="ECO:0000313" key="1">
    <source>
        <dbReference type="EMBL" id="VVV04460.1"/>
    </source>
</evidence>
<dbReference type="EMBL" id="LR721750">
    <property type="protein sequence ID" value="VVV04460.1"/>
    <property type="molecule type" value="Genomic_DNA"/>
</dbReference>
<protein>
    <submittedName>
        <fullName evidence="1">Uncharacterized protein</fullName>
    </submittedName>
</protein>
<sequence length="134" mass="15033">MNKYQNMTPQEILSEAKTLAQEATVLAEKTEIKALSIESINKSENAVLNQVFELIALAHTAKEDLMIRITYSAIANGVYFHHHFTNDILSDLESESTLILLSEDDALEKLLKIEDQLLSLIAEIKDKKEESVCA</sequence>
<name>A0A5Q4ZIX0_9GAMM</name>
<reference evidence="1" key="1">
    <citation type="submission" date="2019-09" db="EMBL/GenBank/DDBJ databases">
        <authorList>
            <person name="Hjerde E."/>
        </authorList>
    </citation>
    <scope>NUCLEOTIDE SEQUENCE</scope>
    <source>
        <strain evidence="1">06/09/160</strain>
    </source>
</reference>
<dbReference type="AlphaFoldDB" id="A0A5Q4ZIX0"/>
<organism evidence="1">
    <name type="scientific">Aliivibrio wodanis</name>
    <dbReference type="NCBI Taxonomy" id="80852"/>
    <lineage>
        <taxon>Bacteria</taxon>
        <taxon>Pseudomonadati</taxon>
        <taxon>Pseudomonadota</taxon>
        <taxon>Gammaproteobacteria</taxon>
        <taxon>Vibrionales</taxon>
        <taxon>Vibrionaceae</taxon>
        <taxon>Aliivibrio</taxon>
    </lineage>
</organism>
<proteinExistence type="predicted"/>
<gene>
    <name evidence="1" type="ORF">AW0309160_01855</name>
</gene>
<accession>A0A5Q4ZIX0</accession>